<keyword evidence="1" id="KW-0812">Transmembrane</keyword>
<proteinExistence type="predicted"/>
<dbReference type="Proteomes" id="UP000317371">
    <property type="component" value="Unassembled WGS sequence"/>
</dbReference>
<dbReference type="InterPro" id="IPR018580">
    <property type="entry name" value="Uncharacterised_YfhO"/>
</dbReference>
<name>A0A540V9W1_9CHLR</name>
<feature type="transmembrane region" description="Helical" evidence="1">
    <location>
        <begin position="446"/>
        <end position="466"/>
    </location>
</feature>
<feature type="transmembrane region" description="Helical" evidence="1">
    <location>
        <begin position="413"/>
        <end position="434"/>
    </location>
</feature>
<keyword evidence="1" id="KW-0472">Membrane</keyword>
<evidence type="ECO:0000256" key="1">
    <source>
        <dbReference type="SAM" id="Phobius"/>
    </source>
</evidence>
<keyword evidence="3" id="KW-1185">Reference proteome</keyword>
<feature type="transmembrane region" description="Helical" evidence="1">
    <location>
        <begin position="111"/>
        <end position="144"/>
    </location>
</feature>
<feature type="transmembrane region" description="Helical" evidence="1">
    <location>
        <begin position="353"/>
        <end position="373"/>
    </location>
</feature>
<feature type="transmembrane region" description="Helical" evidence="1">
    <location>
        <begin position="252"/>
        <end position="274"/>
    </location>
</feature>
<dbReference type="AlphaFoldDB" id="A0A540V9W1"/>
<comment type="caution">
    <text evidence="2">The sequence shown here is derived from an EMBL/GenBank/DDBJ whole genome shotgun (WGS) entry which is preliminary data.</text>
</comment>
<evidence type="ECO:0000313" key="3">
    <source>
        <dbReference type="Proteomes" id="UP000317371"/>
    </source>
</evidence>
<protein>
    <submittedName>
        <fullName evidence="2">YfhO family protein</fullName>
    </submittedName>
</protein>
<dbReference type="EMBL" id="VIGC01000037">
    <property type="protein sequence ID" value="TQE93560.1"/>
    <property type="molecule type" value="Genomic_DNA"/>
</dbReference>
<feature type="transmembrane region" description="Helical" evidence="1">
    <location>
        <begin position="318"/>
        <end position="341"/>
    </location>
</feature>
<sequence>MRHLRLLQGYSRYTRLLTFFVLFAGVTFFHIRGLWPGQTFMPVDLAQNLFPWRSGDPHPLQNWLISDPLYNFYPYLVHAVDTLRKNGEWPLWNPYVLLGHPVFANPNAQHLYPVFVLLGLLAGAARGWALGLWLHALLAAGLTYGFLREFGCSRRAAILGGFTYALSGYMVIWFESHFRISTLSWLPGVLWAFECAVHRYRFRYVVFAALAMALAILGGQLQFVATFSLFLSFYAIGRILEAFQQHPGKTSFWPLVVFGSILGLGILLASVQIWPFAEFLGLSHRSDGLGLQDPLPWRQLITLIIPDFYGNPASIGPYWGAINFSEGTIYAGLPALVLAILSPFCNAKFRVRYLSLLTILMLLFIIGAPGVQLLNTFPLFNYTSLHRSTFLLPLLVALLAATTLSAPQIPIRAALITSVLLCVSVGAAFLGNWGEAQTHWLELRRPIFLFGTWLFATFLLLTLRAYLPTKRNLVDWAIVVLVFVDLYTFGSHFNPTGAISELLPPTPAIEFLQTQVGLHRVVAYQRDDQVLFGPSVLSLYGIAEPGGYSSLIPERYRALIEQGDPNLDVWWMVPNRNIVAFSYPSRRLLDILGVAYAISPTSLTDPILRAEIAVDDCVGDSGEIKGTHVVRGQFTVRDTAINRVDLHFRVYQPEQASGILVVRMWRGSYEGQLIMENRVDATLLQDKEKISLYLSPEFNAPGHVYTWEIAPDDGTLHTGVGLCTDAAGQPAIAVYGADWMEIYQGEVFVHQRLAPLPRAYIVYATEYIPDDAQAVRRLLDESFDLRNVAITAERVNLPATPLQPATPAEIVTYKDTQIVIRTVADTQGLLVLSDQFYPGWQAFIDGEPASIVRVNHVLRGVIMPPGEHQVIFRFAPGSLRFGGLLSLLGIIISVSLIIWDDRLSLNLIRLTSWR</sequence>
<keyword evidence="1" id="KW-1133">Transmembrane helix</keyword>
<accession>A0A540V9W1</accession>
<dbReference type="PANTHER" id="PTHR38454">
    <property type="entry name" value="INTEGRAL MEMBRANE PROTEIN-RELATED"/>
    <property type="match status" value="1"/>
</dbReference>
<dbReference type="OrthoDB" id="134970at2"/>
<dbReference type="PANTHER" id="PTHR38454:SF1">
    <property type="entry name" value="INTEGRAL MEMBRANE PROTEIN"/>
    <property type="match status" value="1"/>
</dbReference>
<feature type="transmembrane region" description="Helical" evidence="1">
    <location>
        <begin position="12"/>
        <end position="31"/>
    </location>
</feature>
<feature type="transmembrane region" description="Helical" evidence="1">
    <location>
        <begin position="879"/>
        <end position="899"/>
    </location>
</feature>
<dbReference type="InParanoid" id="A0A540V9W1"/>
<feature type="transmembrane region" description="Helical" evidence="1">
    <location>
        <begin position="385"/>
        <end position="406"/>
    </location>
</feature>
<gene>
    <name evidence="2" type="ORF">FKZ61_20660</name>
</gene>
<organism evidence="2 3">
    <name type="scientific">Litorilinea aerophila</name>
    <dbReference type="NCBI Taxonomy" id="1204385"/>
    <lineage>
        <taxon>Bacteria</taxon>
        <taxon>Bacillati</taxon>
        <taxon>Chloroflexota</taxon>
        <taxon>Caldilineae</taxon>
        <taxon>Caldilineales</taxon>
        <taxon>Caldilineaceae</taxon>
        <taxon>Litorilinea</taxon>
    </lineage>
</organism>
<reference evidence="2 3" key="1">
    <citation type="submission" date="2019-06" db="EMBL/GenBank/DDBJ databases">
        <title>Genome sequence of Litorilinea aerophila BAA-2444.</title>
        <authorList>
            <person name="Maclea K.S."/>
            <person name="Maurais E.G."/>
            <person name="Iannazzi L.C."/>
        </authorList>
    </citation>
    <scope>NUCLEOTIDE SEQUENCE [LARGE SCALE GENOMIC DNA]</scope>
    <source>
        <strain evidence="2 3">ATCC BAA-2444</strain>
    </source>
</reference>
<feature type="transmembrane region" description="Helical" evidence="1">
    <location>
        <begin position="156"/>
        <end position="174"/>
    </location>
</feature>
<feature type="transmembrane region" description="Helical" evidence="1">
    <location>
        <begin position="473"/>
        <end position="490"/>
    </location>
</feature>
<evidence type="ECO:0000313" key="2">
    <source>
        <dbReference type="EMBL" id="TQE93560.1"/>
    </source>
</evidence>